<accession>A0A2H0R138</accession>
<evidence type="ECO:0000256" key="2">
    <source>
        <dbReference type="SAM" id="MobiDB-lite"/>
    </source>
</evidence>
<reference evidence="3 4" key="1">
    <citation type="submission" date="2017-09" db="EMBL/GenBank/DDBJ databases">
        <title>Depth-based differentiation of microbial function through sediment-hosted aquifers and enrichment of novel symbionts in the deep terrestrial subsurface.</title>
        <authorList>
            <person name="Probst A.J."/>
            <person name="Ladd B."/>
            <person name="Jarett J.K."/>
            <person name="Geller-Mcgrath D.E."/>
            <person name="Sieber C.M."/>
            <person name="Emerson J.B."/>
            <person name="Anantharaman K."/>
            <person name="Thomas B.C."/>
            <person name="Malmstrom R."/>
            <person name="Stieglmeier M."/>
            <person name="Klingl A."/>
            <person name="Woyke T."/>
            <person name="Ryan C.M."/>
            <person name="Banfield J.F."/>
        </authorList>
    </citation>
    <scope>NUCLEOTIDE SEQUENCE [LARGE SCALE GENOMIC DNA]</scope>
    <source>
        <strain evidence="3">CG10_big_fil_rev_8_21_14_0_10_34_34</strain>
    </source>
</reference>
<evidence type="ECO:0008006" key="5">
    <source>
        <dbReference type="Google" id="ProtNLM"/>
    </source>
</evidence>
<proteinExistence type="predicted"/>
<protein>
    <recommendedName>
        <fullName evidence="5">LTD domain-containing protein</fullName>
    </recommendedName>
</protein>
<evidence type="ECO:0000313" key="4">
    <source>
        <dbReference type="Proteomes" id="UP000230828"/>
    </source>
</evidence>
<feature type="coiled-coil region" evidence="1">
    <location>
        <begin position="54"/>
        <end position="85"/>
    </location>
</feature>
<dbReference type="EMBL" id="PCXM01000016">
    <property type="protein sequence ID" value="PIR40229.1"/>
    <property type="molecule type" value="Genomic_DNA"/>
</dbReference>
<feature type="region of interest" description="Disordered" evidence="2">
    <location>
        <begin position="25"/>
        <end position="54"/>
    </location>
</feature>
<keyword evidence="1" id="KW-0175">Coiled coil</keyword>
<comment type="caution">
    <text evidence="3">The sequence shown here is derived from an EMBL/GenBank/DDBJ whole genome shotgun (WGS) entry which is preliminary data.</text>
</comment>
<evidence type="ECO:0000313" key="3">
    <source>
        <dbReference type="EMBL" id="PIR40229.1"/>
    </source>
</evidence>
<gene>
    <name evidence="3" type="ORF">COV33_00855</name>
</gene>
<evidence type="ECO:0000256" key="1">
    <source>
        <dbReference type="SAM" id="Coils"/>
    </source>
</evidence>
<sequence>MKEPILIVLVLFVVVGLAYSPLKNAKSNRVNTNDPAKTSSSVGETNGNLGNSSNKEIAENIKEAKKEIEKLEKSLNEEIAKSKRSPYYGKINMSNISGLRQTNPDKEYISLSTNIDKNEAIKITGWFLKSEVTGYYMIIGKAALLPFPFTKTESDVILNRDDKVYLIKGFSPIGISFRTNKCTGYFEENRTFTPSLPKQCPRAKNENLPTFSNVYDRNDECIKLIERIPRCTTKGNEFIRDLPDTISLACKNYITTQINYNTCVATHLGDTDFPGNQYRIYLNKFGPFWRTTHDTINLHDENGLIVDSISY</sequence>
<name>A0A2H0R138_9BACT</name>
<organism evidence="3 4">
    <name type="scientific">Candidatus Zambryskibacteria bacterium CG10_big_fil_rev_8_21_14_0_10_34_34</name>
    <dbReference type="NCBI Taxonomy" id="1975114"/>
    <lineage>
        <taxon>Bacteria</taxon>
        <taxon>Candidatus Zambryskiibacteriota</taxon>
    </lineage>
</organism>
<dbReference type="AlphaFoldDB" id="A0A2H0R138"/>
<dbReference type="Proteomes" id="UP000230828">
    <property type="component" value="Unassembled WGS sequence"/>
</dbReference>